<dbReference type="EMBL" id="REGN01003201">
    <property type="protein sequence ID" value="RNA23883.1"/>
    <property type="molecule type" value="Genomic_DNA"/>
</dbReference>
<name>A0A3M7RJX3_BRAPC</name>
<evidence type="ECO:0000313" key="2">
    <source>
        <dbReference type="Proteomes" id="UP000276133"/>
    </source>
</evidence>
<evidence type="ECO:0000313" key="1">
    <source>
        <dbReference type="EMBL" id="RNA23883.1"/>
    </source>
</evidence>
<reference evidence="1 2" key="1">
    <citation type="journal article" date="2018" name="Sci. Rep.">
        <title>Genomic signatures of local adaptation to the degree of environmental predictability in rotifers.</title>
        <authorList>
            <person name="Franch-Gras L."/>
            <person name="Hahn C."/>
            <person name="Garcia-Roger E.M."/>
            <person name="Carmona M.J."/>
            <person name="Serra M."/>
            <person name="Gomez A."/>
        </authorList>
    </citation>
    <scope>NUCLEOTIDE SEQUENCE [LARGE SCALE GENOMIC DNA]</scope>
    <source>
        <strain evidence="1">HYR1</strain>
    </source>
</reference>
<sequence>MIIKSTITIVSQYLIDMICIINDLSHNNNNMSLSILVDNGKALISFSCTFLSNSSDLTQR</sequence>
<dbReference type="Proteomes" id="UP000276133">
    <property type="component" value="Unassembled WGS sequence"/>
</dbReference>
<accession>A0A3M7RJX3</accession>
<dbReference type="AlphaFoldDB" id="A0A3M7RJX3"/>
<keyword evidence="2" id="KW-1185">Reference proteome</keyword>
<protein>
    <submittedName>
        <fullName evidence="1">Uncharacterized protein</fullName>
    </submittedName>
</protein>
<comment type="caution">
    <text evidence="1">The sequence shown here is derived from an EMBL/GenBank/DDBJ whole genome shotgun (WGS) entry which is preliminary data.</text>
</comment>
<gene>
    <name evidence="1" type="ORF">BpHYR1_043777</name>
</gene>
<organism evidence="1 2">
    <name type="scientific">Brachionus plicatilis</name>
    <name type="common">Marine rotifer</name>
    <name type="synonym">Brachionus muelleri</name>
    <dbReference type="NCBI Taxonomy" id="10195"/>
    <lineage>
        <taxon>Eukaryota</taxon>
        <taxon>Metazoa</taxon>
        <taxon>Spiralia</taxon>
        <taxon>Gnathifera</taxon>
        <taxon>Rotifera</taxon>
        <taxon>Eurotatoria</taxon>
        <taxon>Monogononta</taxon>
        <taxon>Pseudotrocha</taxon>
        <taxon>Ploima</taxon>
        <taxon>Brachionidae</taxon>
        <taxon>Brachionus</taxon>
    </lineage>
</organism>
<proteinExistence type="predicted"/>